<sequence>MIGKFLEKIEKEKGFTLKELLQLFEERNVLCNKADQVYWIATLAERRFIFISASCEKMYGLPPEAFYQDAELWKKVVYSEDKEKLEKTRSVLWNGESVEQEYRIVHQQNGTVRWVLEQAFPVFGEAGNVAMISGIITDITKIKKMDEQLLLAEKVYEHTQQALLITDAQLVIQLVNPAFTNITGYGADIIGKSFHVLCAGYYDERFYSTVKKTTIEKGKWAGKMRWRRKNGKAYVQQTIVTAIRDCEGKIIFYLFLLAGMWPNNKTAATVKDDLKLAREVQKRVLSKPLTASRINIYGMYIPSRELGGDMYAWYRIDEERYGIFLMDVMGQGTAASLICMSVRSLLNGVIRKGIDPQEVFGELNKHMRQLYHENGRMMYYFTAIYVLVNTKERFIEYASAGHPPGFLFQKNGLVEELDQGCAPIGLLPHLYVETGKLHYEPGATLVLYSDGAIEGASRSVCTNIERFREQLKPHIHLDSKTMIKFIHNQFEEKREFPDDLSVVVAKLW</sequence>
<dbReference type="PANTHER" id="PTHR43156">
    <property type="entry name" value="STAGE II SPORULATION PROTEIN E-RELATED"/>
    <property type="match status" value="1"/>
</dbReference>
<dbReference type="Gene3D" id="3.30.450.20">
    <property type="entry name" value="PAS domain"/>
    <property type="match status" value="2"/>
</dbReference>
<evidence type="ECO:0000313" key="4">
    <source>
        <dbReference type="Proteomes" id="UP000023561"/>
    </source>
</evidence>
<dbReference type="OrthoDB" id="9763484at2"/>
<dbReference type="SUPFAM" id="SSF55785">
    <property type="entry name" value="PYP-like sensor domain (PAS domain)"/>
    <property type="match status" value="2"/>
</dbReference>
<dbReference type="CDD" id="cd00130">
    <property type="entry name" value="PAS"/>
    <property type="match status" value="2"/>
</dbReference>
<dbReference type="InterPro" id="IPR001932">
    <property type="entry name" value="PPM-type_phosphatase-like_dom"/>
</dbReference>
<dbReference type="Gene3D" id="3.60.40.10">
    <property type="entry name" value="PPM-type phosphatase domain"/>
    <property type="match status" value="1"/>
</dbReference>
<dbReference type="RefSeq" id="WP_042408797.1">
    <property type="nucleotide sequence ID" value="NZ_BAWO01000023.1"/>
</dbReference>
<dbReference type="Pfam" id="PF13426">
    <property type="entry name" value="PAS_9"/>
    <property type="match status" value="1"/>
</dbReference>
<dbReference type="SMART" id="SM00091">
    <property type="entry name" value="PAS"/>
    <property type="match status" value="2"/>
</dbReference>
<proteinExistence type="predicted"/>
<dbReference type="SUPFAM" id="SSF81606">
    <property type="entry name" value="PP2C-like"/>
    <property type="match status" value="1"/>
</dbReference>
<dbReference type="SMART" id="SM00331">
    <property type="entry name" value="PP2C_SIG"/>
    <property type="match status" value="1"/>
</dbReference>
<dbReference type="Pfam" id="PF07228">
    <property type="entry name" value="SpoIIE"/>
    <property type="match status" value="1"/>
</dbReference>
<dbReference type="GO" id="GO:0016791">
    <property type="term" value="F:phosphatase activity"/>
    <property type="evidence" value="ECO:0007669"/>
    <property type="project" value="TreeGrafter"/>
</dbReference>
<dbReference type="InterPro" id="IPR036457">
    <property type="entry name" value="PPM-type-like_dom_sf"/>
</dbReference>
<dbReference type="InterPro" id="IPR000014">
    <property type="entry name" value="PAS"/>
</dbReference>
<dbReference type="Pfam" id="PF08447">
    <property type="entry name" value="PAS_3"/>
    <property type="match status" value="1"/>
</dbReference>
<dbReference type="NCBIfam" id="TIGR00229">
    <property type="entry name" value="sensory_box"/>
    <property type="match status" value="2"/>
</dbReference>
<reference evidence="3 4" key="1">
    <citation type="submission" date="2014-04" db="EMBL/GenBank/DDBJ databases">
        <title>Whole genome shotgun sequence of Geobacillus caldoxylosilyticus NBRC 107762.</title>
        <authorList>
            <person name="Hosoyama A."/>
            <person name="Hosoyama Y."/>
            <person name="Katano-Makiyama Y."/>
            <person name="Tsuchikane K."/>
            <person name="Ohji S."/>
            <person name="Ichikawa N."/>
            <person name="Yamazoe A."/>
            <person name="Fujita N."/>
        </authorList>
    </citation>
    <scope>NUCLEOTIDE SEQUENCE [LARGE SCALE GENOMIC DNA]</scope>
    <source>
        <strain evidence="3 4">NBRC 107762</strain>
    </source>
</reference>
<evidence type="ECO:0000256" key="1">
    <source>
        <dbReference type="ARBA" id="ARBA00022801"/>
    </source>
</evidence>
<dbReference type="InterPro" id="IPR001610">
    <property type="entry name" value="PAC"/>
</dbReference>
<evidence type="ECO:0000259" key="2">
    <source>
        <dbReference type="PROSITE" id="PS50113"/>
    </source>
</evidence>
<dbReference type="SMART" id="SM00086">
    <property type="entry name" value="PAC"/>
    <property type="match status" value="1"/>
</dbReference>
<protein>
    <recommendedName>
        <fullName evidence="2">PAC domain-containing protein</fullName>
    </recommendedName>
</protein>
<dbReference type="PROSITE" id="PS50113">
    <property type="entry name" value="PAC"/>
    <property type="match status" value="1"/>
</dbReference>
<evidence type="ECO:0000313" key="3">
    <source>
        <dbReference type="EMBL" id="GAJ39632.1"/>
    </source>
</evidence>
<comment type="caution">
    <text evidence="3">The sequence shown here is derived from an EMBL/GenBank/DDBJ whole genome shotgun (WGS) entry which is preliminary data.</text>
</comment>
<organism evidence="3 4">
    <name type="scientific">Parageobacillus caldoxylosilyticus NBRC 107762</name>
    <dbReference type="NCBI Taxonomy" id="1220594"/>
    <lineage>
        <taxon>Bacteria</taxon>
        <taxon>Bacillati</taxon>
        <taxon>Bacillota</taxon>
        <taxon>Bacilli</taxon>
        <taxon>Bacillales</taxon>
        <taxon>Anoxybacillaceae</taxon>
        <taxon>Saccharococcus</taxon>
    </lineage>
</organism>
<dbReference type="InterPro" id="IPR013655">
    <property type="entry name" value="PAS_fold_3"/>
</dbReference>
<dbReference type="AlphaFoldDB" id="A0A023DEG0"/>
<gene>
    <name evidence="3" type="ORF">GCA01S_023_00070</name>
</gene>
<accession>A0A023DEG0</accession>
<feature type="domain" description="PAC" evidence="2">
    <location>
        <begin position="98"/>
        <end position="151"/>
    </location>
</feature>
<dbReference type="InterPro" id="IPR035965">
    <property type="entry name" value="PAS-like_dom_sf"/>
</dbReference>
<dbReference type="PANTHER" id="PTHR43156:SF14">
    <property type="entry name" value="PHOSPHOSERINE PHOSPHATASE RSBP"/>
    <property type="match status" value="1"/>
</dbReference>
<dbReference type="InterPro" id="IPR052016">
    <property type="entry name" value="Bact_Sigma-Reg"/>
</dbReference>
<keyword evidence="1" id="KW-0378">Hydrolase</keyword>
<name>A0A023DEG0_9BACL</name>
<dbReference type="InterPro" id="IPR000700">
    <property type="entry name" value="PAS-assoc_C"/>
</dbReference>
<dbReference type="Proteomes" id="UP000023561">
    <property type="component" value="Unassembled WGS sequence"/>
</dbReference>
<dbReference type="EMBL" id="BAWO01000023">
    <property type="protein sequence ID" value="GAJ39632.1"/>
    <property type="molecule type" value="Genomic_DNA"/>
</dbReference>
<keyword evidence="4" id="KW-1185">Reference proteome</keyword>